<dbReference type="InterPro" id="IPR033120">
    <property type="entry name" value="HOTDOG_ACOT"/>
</dbReference>
<organism evidence="6 7">
    <name type="scientific">Sphaerulina musiva (strain SO2202)</name>
    <name type="common">Poplar stem canker fungus</name>
    <name type="synonym">Septoria musiva</name>
    <dbReference type="NCBI Taxonomy" id="692275"/>
    <lineage>
        <taxon>Eukaryota</taxon>
        <taxon>Fungi</taxon>
        <taxon>Dikarya</taxon>
        <taxon>Ascomycota</taxon>
        <taxon>Pezizomycotina</taxon>
        <taxon>Dothideomycetes</taxon>
        <taxon>Dothideomycetidae</taxon>
        <taxon>Mycosphaerellales</taxon>
        <taxon>Mycosphaerellaceae</taxon>
        <taxon>Sphaerulina</taxon>
    </lineage>
</organism>
<dbReference type="RefSeq" id="XP_016756503.1">
    <property type="nucleotide sequence ID" value="XM_016909279.1"/>
</dbReference>
<dbReference type="PANTHER" id="PTHR12655:SF0">
    <property type="entry name" value="ACYL-COENZYME A THIOESTERASE 9, MITOCHONDRIAL"/>
    <property type="match status" value="1"/>
</dbReference>
<dbReference type="GO" id="GO:0047617">
    <property type="term" value="F:fatty acyl-CoA hydrolase activity"/>
    <property type="evidence" value="ECO:0007669"/>
    <property type="project" value="TreeGrafter"/>
</dbReference>
<dbReference type="PROSITE" id="PS51770">
    <property type="entry name" value="HOTDOG_ACOT"/>
    <property type="match status" value="2"/>
</dbReference>
<dbReference type="Gene3D" id="3.10.129.10">
    <property type="entry name" value="Hotdog Thioesterase"/>
    <property type="match status" value="2"/>
</dbReference>
<protein>
    <submittedName>
        <fullName evidence="6">Acyl-coenzyme A thioesterase 9</fullName>
    </submittedName>
</protein>
<evidence type="ECO:0000313" key="6">
    <source>
        <dbReference type="EMBL" id="EMF08382.1"/>
    </source>
</evidence>
<dbReference type="AlphaFoldDB" id="M3CW65"/>
<keyword evidence="3" id="KW-0378">Hydrolase</keyword>
<evidence type="ECO:0000256" key="2">
    <source>
        <dbReference type="ARBA" id="ARBA00022737"/>
    </source>
</evidence>
<dbReference type="STRING" id="692275.M3CW65"/>
<dbReference type="InterPro" id="IPR029069">
    <property type="entry name" value="HotDog_dom_sf"/>
</dbReference>
<dbReference type="CDD" id="cd03442">
    <property type="entry name" value="BFIT_BACH"/>
    <property type="match status" value="2"/>
</dbReference>
<dbReference type="FunFam" id="3.10.129.10:FF:000032">
    <property type="entry name" value="Acyl-CoA thioester hydrolase"/>
    <property type="match status" value="1"/>
</dbReference>
<name>M3CW65_SPHMS</name>
<evidence type="ECO:0000259" key="5">
    <source>
        <dbReference type="PROSITE" id="PS51770"/>
    </source>
</evidence>
<reference evidence="6 7" key="1">
    <citation type="journal article" date="2012" name="PLoS Pathog.">
        <title>Diverse lifestyles and strategies of plant pathogenesis encoded in the genomes of eighteen Dothideomycetes fungi.</title>
        <authorList>
            <person name="Ohm R.A."/>
            <person name="Feau N."/>
            <person name="Henrissat B."/>
            <person name="Schoch C.L."/>
            <person name="Horwitz B.A."/>
            <person name="Barry K.W."/>
            <person name="Condon B.J."/>
            <person name="Copeland A.C."/>
            <person name="Dhillon B."/>
            <person name="Glaser F."/>
            <person name="Hesse C.N."/>
            <person name="Kosti I."/>
            <person name="LaButti K."/>
            <person name="Lindquist E.A."/>
            <person name="Lucas S."/>
            <person name="Salamov A.A."/>
            <person name="Bradshaw R.E."/>
            <person name="Ciuffetti L."/>
            <person name="Hamelin R.C."/>
            <person name="Kema G.H.J."/>
            <person name="Lawrence C."/>
            <person name="Scott J.A."/>
            <person name="Spatafora J.W."/>
            <person name="Turgeon B.G."/>
            <person name="de Wit P.J.G.M."/>
            <person name="Zhong S."/>
            <person name="Goodwin S.B."/>
            <person name="Grigoriev I.V."/>
        </authorList>
    </citation>
    <scope>NUCLEOTIDE SEQUENCE [LARGE SCALE GENOMIC DNA]</scope>
    <source>
        <strain evidence="6 7">SO2202</strain>
    </source>
</reference>
<dbReference type="OMA" id="QFNYTFL"/>
<evidence type="ECO:0000256" key="3">
    <source>
        <dbReference type="ARBA" id="ARBA00022801"/>
    </source>
</evidence>
<feature type="domain" description="HotDog ACOT-type" evidence="5">
    <location>
        <begin position="205"/>
        <end position="339"/>
    </location>
</feature>
<evidence type="ECO:0000256" key="1">
    <source>
        <dbReference type="ARBA" id="ARBA00010458"/>
    </source>
</evidence>
<dbReference type="OrthoDB" id="331699at2759"/>
<dbReference type="PANTHER" id="PTHR12655">
    <property type="entry name" value="ACYL-COA THIOESTERASE"/>
    <property type="match status" value="1"/>
</dbReference>
<gene>
    <name evidence="6" type="ORF">SEPMUDRAFT_53901</name>
</gene>
<dbReference type="SUPFAM" id="SSF54637">
    <property type="entry name" value="Thioesterase/thiol ester dehydrase-isomerase"/>
    <property type="match status" value="2"/>
</dbReference>
<keyword evidence="7" id="KW-1185">Reference proteome</keyword>
<proteinExistence type="inferred from homology"/>
<dbReference type="eggNOG" id="KOG2763">
    <property type="taxonomic scope" value="Eukaryota"/>
</dbReference>
<dbReference type="Proteomes" id="UP000016931">
    <property type="component" value="Unassembled WGS sequence"/>
</dbReference>
<dbReference type="EMBL" id="KB456271">
    <property type="protein sequence ID" value="EMF08382.1"/>
    <property type="molecule type" value="Genomic_DNA"/>
</dbReference>
<evidence type="ECO:0000313" key="7">
    <source>
        <dbReference type="Proteomes" id="UP000016931"/>
    </source>
</evidence>
<evidence type="ECO:0000256" key="4">
    <source>
        <dbReference type="ARBA" id="ARBA00022946"/>
    </source>
</evidence>
<keyword evidence="4" id="KW-0809">Transit peptide</keyword>
<dbReference type="HOGENOM" id="CLU_032862_1_0_1"/>
<dbReference type="GO" id="GO:0006637">
    <property type="term" value="P:acyl-CoA metabolic process"/>
    <property type="evidence" value="ECO:0007669"/>
    <property type="project" value="TreeGrafter"/>
</dbReference>
<feature type="domain" description="HotDog ACOT-type" evidence="5">
    <location>
        <begin position="1"/>
        <end position="126"/>
    </location>
</feature>
<keyword evidence="2" id="KW-0677">Repeat</keyword>
<dbReference type="GO" id="GO:0005739">
    <property type="term" value="C:mitochondrion"/>
    <property type="evidence" value="ECO:0007669"/>
    <property type="project" value="TreeGrafter"/>
</dbReference>
<accession>M3CW65</accession>
<comment type="similarity">
    <text evidence="1">Belongs to the acyl coenzyme A hydrolase family.</text>
</comment>
<dbReference type="FunFam" id="3.10.129.10:FF:000038">
    <property type="entry name" value="Acyl-CoA thioester hydrolase"/>
    <property type="match status" value="1"/>
</dbReference>
<sequence length="381" mass="42691">MSDSYHSVVLPLAQEPWLLDTYMNASGHLRIGTILMDLDALAGVVAYKHTGDHVTTVTAAFDRITIEHPLTEVCDLEYSGQVTYASGRSSMEITLQVAKAPSAGQKPRPEDIMMTCQCTMVSLDPATKKPVNIAPVRTDTPEEKRVFAEGEKNGQRRKELAKRSLLKQTPNDEESDLIHAIWQRQLQYHDPADHARKPANAHFMDSTQLRTASIMQPQYRNRHHFMIFGGFLLKQTFEIAFCCAASFAHTRPTFVSLDPSTFQNPVPVGSVLYLTATIVYTDPPLISGQAEQQPTTEGRPANAQTRVQVRVDSKVRDVEHGVAKPTGQFNYTFLVDKDIKVLPRSYTEHMMYIDARRRAMSVREKVQQGDADSGSSERITE</sequence>
<dbReference type="GeneID" id="27906416"/>